<keyword evidence="2" id="KW-0663">Pyridoxal phosphate</keyword>
<evidence type="ECO:0000313" key="7">
    <source>
        <dbReference type="Proteomes" id="UP000037088"/>
    </source>
</evidence>
<comment type="cofactor">
    <cofactor evidence="1">
        <name>pyridoxal 5'-phosphate</name>
        <dbReference type="ChEBI" id="CHEBI:597326"/>
    </cofactor>
</comment>
<protein>
    <submittedName>
        <fullName evidence="4">Lysine decarboxylase</fullName>
    </submittedName>
</protein>
<dbReference type="STRING" id="1560201.NG42_04490"/>
<reference evidence="6 7" key="1">
    <citation type="journal article" date="2015" name="Int. J. Syst. Evol. Microbiol.">
        <title>Erwinia iniecta sp. nov., isolated from Russian wheat aphids (Diuraphis noxia).</title>
        <authorList>
            <person name="Campillo T."/>
            <person name="Luna E."/>
            <person name="Portier P."/>
            <person name="Fischer-Le Saux M."/>
            <person name="Lapitan N."/>
            <person name="Tisserat N.A."/>
            <person name="Leach J.E."/>
        </authorList>
    </citation>
    <scope>NUCLEOTIDE SEQUENCE [LARGE SCALE GENOMIC DNA]</scope>
    <source>
        <strain evidence="4 7">B120</strain>
        <strain evidence="5 6">B149</strain>
    </source>
</reference>
<dbReference type="Gene3D" id="3.90.105.10">
    <property type="entry name" value="Molybdopterin biosynthesis moea protein, domain 2"/>
    <property type="match status" value="1"/>
</dbReference>
<dbReference type="PATRIC" id="fig|1560201.3.peg.970"/>
<keyword evidence="7" id="KW-1185">Reference proteome</keyword>
<dbReference type="SUPFAM" id="SSF55904">
    <property type="entry name" value="Ornithine decarboxylase C-terminal domain"/>
    <property type="match status" value="1"/>
</dbReference>
<dbReference type="PANTHER" id="PTHR43277:SF4">
    <property type="entry name" value="ARGININE DECARBOXYLASE"/>
    <property type="match status" value="1"/>
</dbReference>
<dbReference type="OrthoDB" id="9761189at2"/>
<dbReference type="EMBL" id="JRXE01000005">
    <property type="protein sequence ID" value="KOC91511.1"/>
    <property type="molecule type" value="Genomic_DNA"/>
</dbReference>
<evidence type="ECO:0000256" key="1">
    <source>
        <dbReference type="ARBA" id="ARBA00001933"/>
    </source>
</evidence>
<dbReference type="Proteomes" id="UP000037088">
    <property type="component" value="Unassembled WGS sequence"/>
</dbReference>
<dbReference type="InterPro" id="IPR015421">
    <property type="entry name" value="PyrdxlP-dep_Trfase_major"/>
</dbReference>
<evidence type="ECO:0000256" key="2">
    <source>
        <dbReference type="ARBA" id="ARBA00022898"/>
    </source>
</evidence>
<sequence length="464" mass="52195">MQSDLIKLNQEGTPLFDLLKTICQKEIYSFHALPISSFGHSDILPFCGKEDVFLESTITDEAFDNFFFPKGVIRESQKLTAQIYNADRSFYITGGTSVANQIAITALYDKEDEILIDKNCHQSVHFHSHSQALGANVDYLCPDLIAEDGQLTAWSIEKLTNKVLSKQSEEAGYDLIILTAQSYEGLIYDIPAVLLHLLKAGVKTRKFFIDEAWGSLNYFSDDTRPYTVMNIDSIIEEYPNLEVVCTQSAHKSLFCLRQASLIHCKGGKELPYKIEVAKFRIHTTSPNYAILASLDLAQAYMRQYGNEMASYSRALVNTFKEEINSEPELALLHAESEVFQDHWHIHHDPTKVMLNVTSLGDSSVIKDKLLRENIFVKRILSNHLLLSFHIGINKEAVGALTRALVLISQPSVINRDIKINSISKTFIIPYPPGVPIVFPGDKINAEITQKIKQYEDSGMLVISA</sequence>
<accession>A0A0L7T8I9</accession>
<organism evidence="4 7">
    <name type="scientific">Winslowiella iniecta</name>
    <dbReference type="NCBI Taxonomy" id="1560201"/>
    <lineage>
        <taxon>Bacteria</taxon>
        <taxon>Pseudomonadati</taxon>
        <taxon>Pseudomonadota</taxon>
        <taxon>Gammaproteobacteria</taxon>
        <taxon>Enterobacterales</taxon>
        <taxon>Erwiniaceae</taxon>
        <taxon>Winslowiella</taxon>
    </lineage>
</organism>
<dbReference type="InterPro" id="IPR015424">
    <property type="entry name" value="PyrdxlP-dep_Trfase"/>
</dbReference>
<proteinExistence type="predicted"/>
<dbReference type="GO" id="GO:0003824">
    <property type="term" value="F:catalytic activity"/>
    <property type="evidence" value="ECO:0007669"/>
    <property type="project" value="InterPro"/>
</dbReference>
<dbReference type="InterPro" id="IPR000310">
    <property type="entry name" value="Orn/Lys/Arg_deCO2ase_major_dom"/>
</dbReference>
<comment type="caution">
    <text evidence="4">The sequence shown here is derived from an EMBL/GenBank/DDBJ whole genome shotgun (WGS) entry which is preliminary data.</text>
</comment>
<dbReference type="EMBL" id="JRXF01000005">
    <property type="protein sequence ID" value="KOC94538.1"/>
    <property type="molecule type" value="Genomic_DNA"/>
</dbReference>
<evidence type="ECO:0000313" key="5">
    <source>
        <dbReference type="EMBL" id="KOC94538.1"/>
    </source>
</evidence>
<dbReference type="Gene3D" id="3.40.640.10">
    <property type="entry name" value="Type I PLP-dependent aspartate aminotransferase-like (Major domain)"/>
    <property type="match status" value="1"/>
</dbReference>
<dbReference type="SUPFAM" id="SSF53383">
    <property type="entry name" value="PLP-dependent transferases"/>
    <property type="match status" value="1"/>
</dbReference>
<dbReference type="InterPro" id="IPR036633">
    <property type="entry name" value="Prn/Lys/Arg_de-COase_C_sf"/>
</dbReference>
<dbReference type="InterPro" id="IPR052357">
    <property type="entry name" value="Orn_Lys_Arg_decarboxylase-I"/>
</dbReference>
<dbReference type="Proteomes" id="UP000036851">
    <property type="component" value="Unassembled WGS sequence"/>
</dbReference>
<gene>
    <name evidence="4" type="ORF">NG42_04490</name>
    <name evidence="5" type="ORF">NG43_05015</name>
</gene>
<evidence type="ECO:0000313" key="6">
    <source>
        <dbReference type="Proteomes" id="UP000036851"/>
    </source>
</evidence>
<dbReference type="PANTHER" id="PTHR43277">
    <property type="entry name" value="ARGININE DECARBOXYLASE"/>
    <property type="match status" value="1"/>
</dbReference>
<dbReference type="AlphaFoldDB" id="A0A0L7T8I9"/>
<dbReference type="Pfam" id="PF01276">
    <property type="entry name" value="OKR_DC_1"/>
    <property type="match status" value="1"/>
</dbReference>
<evidence type="ECO:0000259" key="3">
    <source>
        <dbReference type="Pfam" id="PF01276"/>
    </source>
</evidence>
<feature type="domain" description="Orn/Lys/Arg decarboxylases family 1 pyridoxal-P attachment site" evidence="3">
    <location>
        <begin position="46"/>
        <end position="395"/>
    </location>
</feature>
<dbReference type="RefSeq" id="WP_052898074.1">
    <property type="nucleotide sequence ID" value="NZ_JRXE01000005.1"/>
</dbReference>
<evidence type="ECO:0000313" key="4">
    <source>
        <dbReference type="EMBL" id="KOC91511.1"/>
    </source>
</evidence>
<name>A0A0L7T8I9_9GAMM</name>